<dbReference type="GO" id="GO:0016020">
    <property type="term" value="C:membrane"/>
    <property type="evidence" value="ECO:0007669"/>
    <property type="project" value="UniProtKB-SubCell"/>
</dbReference>
<dbReference type="OrthoDB" id="3936150at2759"/>
<feature type="domain" description="Major facilitator superfamily (MFS) profile" evidence="7">
    <location>
        <begin position="43"/>
        <end position="537"/>
    </location>
</feature>
<dbReference type="EnsemblMetazoa" id="MDOA014524-RB">
    <property type="protein sequence ID" value="MDOA014524-PB"/>
    <property type="gene ID" value="MDOA014524"/>
</dbReference>
<dbReference type="PANTHER" id="PTHR23511:SF36">
    <property type="entry name" value="EG:BACR7A4.13 PROTEIN-RELATED"/>
    <property type="match status" value="1"/>
</dbReference>
<dbReference type="VEuPathDB" id="VectorBase:MDOMA2_005865"/>
<dbReference type="PROSITE" id="PS50850">
    <property type="entry name" value="MFS"/>
    <property type="match status" value="1"/>
</dbReference>
<sequence length="541" mass="59321">MAIKHKSNKDKYDSSKYQYDLKTPADFETAITATGFGWFNILLLLVGCPAAIASVFETAVVSYVLPSAECDLGLNLLNKGILNAMTYSGMIISAIAWGYIADTRGRKSILVWGLLADVVCVLSCAMSQSIIQLMIAKFIGGLVMGGPFAVLMTYLQEFHNNKYRGRVMMCIGIMFSMASLSMPVLALMILPQKWEFNIFNMEFHSWQVYLAICAIPSLVSGLALSLFPESPRFLMSQGRTAEALQAFRTIYSLNKGKPKDTFPITKLLDEISPEENDVNYEEISISTIETTSVKDQVKDIVDDFKTKDPSPFLALFQKPFLWLSINVYMLNFCILLGQNTMRLWLPQLFASLREFQEISVESVEHSMCSILEYSVNKTGLVKETDSSCSVIISSSSYTNNIIVAGACFAVFLVAGTLINKLGHKRIQIGALIIAGICGFALYWSSTTASTLVITALYACMGSLSATSAVGTSALLFPTSLRTMVVCVALMFGRIGSIFGNILFPVFMSFGCVPPFLMVGGVMFVACILSAMLPNTKKADLK</sequence>
<proteinExistence type="predicted"/>
<dbReference type="VEuPathDB" id="VectorBase:MDOA014524"/>
<feature type="transmembrane region" description="Helical" evidence="6">
    <location>
        <begin position="167"/>
        <end position="189"/>
    </location>
</feature>
<evidence type="ECO:0000256" key="2">
    <source>
        <dbReference type="ARBA" id="ARBA00022448"/>
    </source>
</evidence>
<organism evidence="8">
    <name type="scientific">Musca domestica</name>
    <name type="common">House fly</name>
    <dbReference type="NCBI Taxonomy" id="7370"/>
    <lineage>
        <taxon>Eukaryota</taxon>
        <taxon>Metazoa</taxon>
        <taxon>Ecdysozoa</taxon>
        <taxon>Arthropoda</taxon>
        <taxon>Hexapoda</taxon>
        <taxon>Insecta</taxon>
        <taxon>Pterygota</taxon>
        <taxon>Neoptera</taxon>
        <taxon>Endopterygota</taxon>
        <taxon>Diptera</taxon>
        <taxon>Brachycera</taxon>
        <taxon>Muscomorpha</taxon>
        <taxon>Muscoidea</taxon>
        <taxon>Muscidae</taxon>
        <taxon>Musca</taxon>
    </lineage>
</organism>
<dbReference type="InterPro" id="IPR011701">
    <property type="entry name" value="MFS"/>
</dbReference>
<feature type="transmembrane region" description="Helical" evidence="6">
    <location>
        <begin position="84"/>
        <end position="102"/>
    </location>
</feature>
<feature type="transmembrane region" description="Helical" evidence="6">
    <location>
        <begin position="483"/>
        <end position="506"/>
    </location>
</feature>
<keyword evidence="4 6" id="KW-1133">Transmembrane helix</keyword>
<dbReference type="PANTHER" id="PTHR23511">
    <property type="entry name" value="SYNAPTIC VESICLE GLYCOPROTEIN 2"/>
    <property type="match status" value="1"/>
</dbReference>
<evidence type="ECO:0000256" key="1">
    <source>
        <dbReference type="ARBA" id="ARBA00004141"/>
    </source>
</evidence>
<dbReference type="InterPro" id="IPR036259">
    <property type="entry name" value="MFS_trans_sf"/>
</dbReference>
<evidence type="ECO:0000256" key="5">
    <source>
        <dbReference type="ARBA" id="ARBA00023136"/>
    </source>
</evidence>
<evidence type="ECO:0000259" key="7">
    <source>
        <dbReference type="PROSITE" id="PS50850"/>
    </source>
</evidence>
<evidence type="ECO:0000256" key="6">
    <source>
        <dbReference type="SAM" id="Phobius"/>
    </source>
</evidence>
<feature type="transmembrane region" description="Helical" evidence="6">
    <location>
        <begin position="109"/>
        <end position="128"/>
    </location>
</feature>
<comment type="subcellular location">
    <subcellularLocation>
        <location evidence="1">Membrane</location>
        <topology evidence="1">Multi-pass membrane protein</topology>
    </subcellularLocation>
</comment>
<gene>
    <name evidence="8" type="primary">101897913</name>
</gene>
<dbReference type="GO" id="GO:0022857">
    <property type="term" value="F:transmembrane transporter activity"/>
    <property type="evidence" value="ECO:0007669"/>
    <property type="project" value="InterPro"/>
</dbReference>
<accession>A0A1I8NF35</accession>
<feature type="transmembrane region" description="Helical" evidence="6">
    <location>
        <begin position="426"/>
        <end position="445"/>
    </location>
</feature>
<dbReference type="InterPro" id="IPR020846">
    <property type="entry name" value="MFS_dom"/>
</dbReference>
<feature type="transmembrane region" description="Helical" evidence="6">
    <location>
        <begin position="209"/>
        <end position="227"/>
    </location>
</feature>
<feature type="transmembrane region" description="Helical" evidence="6">
    <location>
        <begin position="401"/>
        <end position="419"/>
    </location>
</feature>
<dbReference type="STRING" id="7370.A0A1I8NF35"/>
<dbReference type="AlphaFoldDB" id="A0A1I8NF35"/>
<feature type="transmembrane region" description="Helical" evidence="6">
    <location>
        <begin position="41"/>
        <end position="64"/>
    </location>
</feature>
<dbReference type="SUPFAM" id="SSF103473">
    <property type="entry name" value="MFS general substrate transporter"/>
    <property type="match status" value="1"/>
</dbReference>
<keyword evidence="2" id="KW-0813">Transport</keyword>
<keyword evidence="5 6" id="KW-0472">Membrane</keyword>
<feature type="transmembrane region" description="Helical" evidence="6">
    <location>
        <begin position="451"/>
        <end position="476"/>
    </location>
</feature>
<protein>
    <recommendedName>
        <fullName evidence="7">Major facilitator superfamily (MFS) profile domain-containing protein</fullName>
    </recommendedName>
</protein>
<dbReference type="Gene3D" id="1.20.1250.20">
    <property type="entry name" value="MFS general substrate transporter like domains"/>
    <property type="match status" value="1"/>
</dbReference>
<dbReference type="Pfam" id="PF07690">
    <property type="entry name" value="MFS_1"/>
    <property type="match status" value="1"/>
</dbReference>
<feature type="transmembrane region" description="Helical" evidence="6">
    <location>
        <begin position="134"/>
        <end position="155"/>
    </location>
</feature>
<keyword evidence="3 6" id="KW-0812">Transmembrane</keyword>
<feature type="transmembrane region" description="Helical" evidence="6">
    <location>
        <begin position="512"/>
        <end position="532"/>
    </location>
</feature>
<reference evidence="8" key="1">
    <citation type="submission" date="2020-05" db="UniProtKB">
        <authorList>
            <consortium name="EnsemblMetazoa"/>
        </authorList>
    </citation>
    <scope>IDENTIFICATION</scope>
    <source>
        <strain evidence="8">Aabys</strain>
    </source>
</reference>
<name>A0A1I8NF35_MUSDO</name>
<evidence type="ECO:0000256" key="3">
    <source>
        <dbReference type="ARBA" id="ARBA00022692"/>
    </source>
</evidence>
<evidence type="ECO:0000256" key="4">
    <source>
        <dbReference type="ARBA" id="ARBA00022989"/>
    </source>
</evidence>
<feature type="transmembrane region" description="Helical" evidence="6">
    <location>
        <begin position="320"/>
        <end position="338"/>
    </location>
</feature>
<evidence type="ECO:0000313" key="8">
    <source>
        <dbReference type="EnsemblMetazoa" id="MDOA014524-PB"/>
    </source>
</evidence>
<dbReference type="eggNOG" id="KOG0255">
    <property type="taxonomic scope" value="Eukaryota"/>
</dbReference>